<evidence type="ECO:0000256" key="6">
    <source>
        <dbReference type="ARBA" id="ARBA00023196"/>
    </source>
</evidence>
<evidence type="ECO:0000256" key="2">
    <source>
        <dbReference type="ARBA" id="ARBA00005712"/>
    </source>
</evidence>
<dbReference type="AlphaFoldDB" id="A0A6J7IPA9"/>
<evidence type="ECO:0000256" key="4">
    <source>
        <dbReference type="ARBA" id="ARBA00023065"/>
    </source>
</evidence>
<feature type="domain" description="ATP synthase F1 complex delta/epsilon subunit N-terminal" evidence="8">
    <location>
        <begin position="6"/>
        <end position="84"/>
    </location>
</feature>
<evidence type="ECO:0000256" key="1">
    <source>
        <dbReference type="ARBA" id="ARBA00004170"/>
    </source>
</evidence>
<comment type="subcellular location">
    <subcellularLocation>
        <location evidence="1">Membrane</location>
        <topology evidence="1">Peripheral membrane protein</topology>
    </subcellularLocation>
</comment>
<dbReference type="Pfam" id="PF02823">
    <property type="entry name" value="ATP-synt_DE_N"/>
    <property type="match status" value="1"/>
</dbReference>
<keyword evidence="7" id="KW-0066">ATP synthesis</keyword>
<evidence type="ECO:0000313" key="9">
    <source>
        <dbReference type="EMBL" id="CAB4933113.1"/>
    </source>
</evidence>
<name>A0A6J7IPA9_9ZZZZ</name>
<protein>
    <submittedName>
        <fullName evidence="9">Unannotated protein</fullName>
    </submittedName>
</protein>
<accession>A0A6J7IPA9</accession>
<dbReference type="NCBIfam" id="TIGR01216">
    <property type="entry name" value="ATP_synt_epsi"/>
    <property type="match status" value="1"/>
</dbReference>
<sequence length="86" mass="9166">MAGKLLDVEVVSPEKRVWSGKAQMISARTLDGDIGILPDHTQFLGVLVDGTVVIKGEDGTNNEFSVRGGFISVAHNQVSLLAETTE</sequence>
<comment type="similarity">
    <text evidence="2">Belongs to the ATPase epsilon chain family.</text>
</comment>
<keyword evidence="6" id="KW-0139">CF(1)</keyword>
<evidence type="ECO:0000259" key="8">
    <source>
        <dbReference type="Pfam" id="PF02823"/>
    </source>
</evidence>
<dbReference type="GO" id="GO:0045259">
    <property type="term" value="C:proton-transporting ATP synthase complex"/>
    <property type="evidence" value="ECO:0007669"/>
    <property type="project" value="UniProtKB-KW"/>
</dbReference>
<dbReference type="GO" id="GO:0046933">
    <property type="term" value="F:proton-transporting ATP synthase activity, rotational mechanism"/>
    <property type="evidence" value="ECO:0007669"/>
    <property type="project" value="InterPro"/>
</dbReference>
<dbReference type="PANTHER" id="PTHR13822">
    <property type="entry name" value="ATP SYNTHASE DELTA/EPSILON CHAIN"/>
    <property type="match status" value="1"/>
</dbReference>
<evidence type="ECO:0000256" key="5">
    <source>
        <dbReference type="ARBA" id="ARBA00023136"/>
    </source>
</evidence>
<dbReference type="Gene3D" id="2.60.15.10">
    <property type="entry name" value="F0F1 ATP synthase delta/epsilon subunit, N-terminal"/>
    <property type="match status" value="1"/>
</dbReference>
<dbReference type="InterPro" id="IPR036771">
    <property type="entry name" value="ATPsynth_dsu/esu_N"/>
</dbReference>
<keyword evidence="3" id="KW-0813">Transport</keyword>
<gene>
    <name evidence="9" type="ORF">UFOPK3774_00180</name>
</gene>
<keyword evidence="5" id="KW-0472">Membrane</keyword>
<keyword evidence="4" id="KW-0406">Ion transport</keyword>
<evidence type="ECO:0000256" key="3">
    <source>
        <dbReference type="ARBA" id="ARBA00022448"/>
    </source>
</evidence>
<evidence type="ECO:0000256" key="7">
    <source>
        <dbReference type="ARBA" id="ARBA00023310"/>
    </source>
</evidence>
<dbReference type="PANTHER" id="PTHR13822:SF10">
    <property type="entry name" value="ATP SYNTHASE EPSILON CHAIN, CHLOROPLASTIC"/>
    <property type="match status" value="1"/>
</dbReference>
<proteinExistence type="inferred from homology"/>
<organism evidence="9">
    <name type="scientific">freshwater metagenome</name>
    <dbReference type="NCBI Taxonomy" id="449393"/>
    <lineage>
        <taxon>unclassified sequences</taxon>
        <taxon>metagenomes</taxon>
        <taxon>ecological metagenomes</taxon>
    </lineage>
</organism>
<dbReference type="CDD" id="cd12152">
    <property type="entry name" value="F1-ATPase_delta"/>
    <property type="match status" value="1"/>
</dbReference>
<dbReference type="SUPFAM" id="SSF51344">
    <property type="entry name" value="Epsilon subunit of F1F0-ATP synthase N-terminal domain"/>
    <property type="match status" value="1"/>
</dbReference>
<reference evidence="9" key="1">
    <citation type="submission" date="2020-05" db="EMBL/GenBank/DDBJ databases">
        <authorList>
            <person name="Chiriac C."/>
            <person name="Salcher M."/>
            <person name="Ghai R."/>
            <person name="Kavagutti S V."/>
        </authorList>
    </citation>
    <scope>NUCLEOTIDE SEQUENCE</scope>
</reference>
<dbReference type="NCBIfam" id="NF009977">
    <property type="entry name" value="PRK13442.1"/>
    <property type="match status" value="1"/>
</dbReference>
<dbReference type="EMBL" id="CAFBNG010000019">
    <property type="protein sequence ID" value="CAB4933113.1"/>
    <property type="molecule type" value="Genomic_DNA"/>
</dbReference>
<dbReference type="InterPro" id="IPR001469">
    <property type="entry name" value="ATP_synth_F1_dsu/esu"/>
</dbReference>
<dbReference type="InterPro" id="IPR020546">
    <property type="entry name" value="ATP_synth_F1_dsu/esu_N"/>
</dbReference>